<protein>
    <submittedName>
        <fullName evidence="1">HK97 gp10 family phage protein</fullName>
    </submittedName>
</protein>
<evidence type="ECO:0000313" key="1">
    <source>
        <dbReference type="EMBL" id="QMW80012.1"/>
    </source>
</evidence>
<reference evidence="1 2" key="1">
    <citation type="submission" date="2019-04" db="EMBL/GenBank/DDBJ databases">
        <authorList>
            <person name="Schori C."/>
            <person name="Ahrens C."/>
        </authorList>
    </citation>
    <scope>NUCLEOTIDE SEQUENCE [LARGE SCALE GENOMIC DNA]</scope>
    <source>
        <strain evidence="1 2">DSM 2950</strain>
    </source>
</reference>
<dbReference type="GeneID" id="75054582"/>
<sequence>MTDRRVSVDGMAEAIAQSMEEYADLSNEVMKRSVTEVSRSVKKDIQANAPVRTGKYKKSWVAKKVQEDANSLTMVIHSRDRYQIAHLLEHGHARRNGDRVAAIPHIAPAEQRGAEELMEKMERGLSH</sequence>
<accession>A0A7G5MZG9</accession>
<evidence type="ECO:0000313" key="2">
    <source>
        <dbReference type="Proteomes" id="UP000515789"/>
    </source>
</evidence>
<name>A0A7G5MZG9_9FIRM</name>
<dbReference type="AlphaFoldDB" id="A0A7G5MZG9"/>
<organism evidence="1 2">
    <name type="scientific">Blautia producta</name>
    <dbReference type="NCBI Taxonomy" id="33035"/>
    <lineage>
        <taxon>Bacteria</taxon>
        <taxon>Bacillati</taxon>
        <taxon>Bacillota</taxon>
        <taxon>Clostridia</taxon>
        <taxon>Lachnospirales</taxon>
        <taxon>Lachnospiraceae</taxon>
        <taxon>Blautia</taxon>
    </lineage>
</organism>
<dbReference type="Pfam" id="PF04883">
    <property type="entry name" value="HK97-gp10_like"/>
    <property type="match status" value="1"/>
</dbReference>
<dbReference type="Proteomes" id="UP000515789">
    <property type="component" value="Chromosome"/>
</dbReference>
<proteinExistence type="predicted"/>
<gene>
    <name evidence="1" type="ORF">E5259_21830</name>
</gene>
<dbReference type="InterPro" id="IPR010064">
    <property type="entry name" value="HK97-gp10_tail"/>
</dbReference>
<dbReference type="RefSeq" id="WP_018594139.1">
    <property type="nucleotide sequence ID" value="NZ_AP031416.1"/>
</dbReference>
<dbReference type="EMBL" id="CP039126">
    <property type="protein sequence ID" value="QMW80012.1"/>
    <property type="molecule type" value="Genomic_DNA"/>
</dbReference>